<feature type="domain" description="Mur ligase N-terminal catalytic" evidence="10">
    <location>
        <begin position="2"/>
        <end position="99"/>
    </location>
</feature>
<dbReference type="InterPro" id="IPR004101">
    <property type="entry name" value="Mur_ligase_C"/>
</dbReference>
<keyword evidence="9" id="KW-0460">Magnesium</keyword>
<dbReference type="InterPro" id="IPR036565">
    <property type="entry name" value="Mur-like_cat_sf"/>
</dbReference>
<comment type="similarity">
    <text evidence="9">Belongs to the MurCDEF family. Mpl subfamily.</text>
</comment>
<keyword evidence="6 9" id="KW-0573">Peptidoglycan synthesis</keyword>
<evidence type="ECO:0000256" key="9">
    <source>
        <dbReference type="HAMAP-Rule" id="MF_02020"/>
    </source>
</evidence>
<dbReference type="SUPFAM" id="SSF53244">
    <property type="entry name" value="MurD-like peptide ligases, peptide-binding domain"/>
    <property type="match status" value="1"/>
</dbReference>
<evidence type="ECO:0000259" key="11">
    <source>
        <dbReference type="Pfam" id="PF02875"/>
    </source>
</evidence>
<comment type="catalytic activity">
    <reaction evidence="9">
        <text>UDP-N-acetyl-alpha-D-muramate + L-alanyl-gamma-D-glutamyl-meso-2,6-diaminopimelate + ATP = UDP-N-acetyl-alpha-D-muramoyl-L-alanyl-gamma-D-glutamyl-meso-2,6-diaminopimelate + ADP + phosphate + H(+)</text>
        <dbReference type="Rhea" id="RHEA:29563"/>
        <dbReference type="ChEBI" id="CHEBI:15378"/>
        <dbReference type="ChEBI" id="CHEBI:30616"/>
        <dbReference type="ChEBI" id="CHEBI:43474"/>
        <dbReference type="ChEBI" id="CHEBI:61401"/>
        <dbReference type="ChEBI" id="CHEBI:70757"/>
        <dbReference type="ChEBI" id="CHEBI:83905"/>
        <dbReference type="ChEBI" id="CHEBI:456216"/>
        <dbReference type="EC" id="6.3.2.45"/>
    </reaction>
</comment>
<evidence type="ECO:0000256" key="3">
    <source>
        <dbReference type="ARBA" id="ARBA00022741"/>
    </source>
</evidence>
<keyword evidence="14" id="KW-1185">Reference proteome</keyword>
<dbReference type="Pfam" id="PF02875">
    <property type="entry name" value="Mur_ligase_C"/>
    <property type="match status" value="1"/>
</dbReference>
<dbReference type="NCBIfam" id="TIGR01081">
    <property type="entry name" value="mpl"/>
    <property type="match status" value="1"/>
</dbReference>
<evidence type="ECO:0000256" key="7">
    <source>
        <dbReference type="ARBA" id="ARBA00023306"/>
    </source>
</evidence>
<dbReference type="Pfam" id="PF01225">
    <property type="entry name" value="Mur_ligase"/>
    <property type="match status" value="1"/>
</dbReference>
<proteinExistence type="inferred from homology"/>
<sequence length="452" mass="49148">MHVHILGICGTFMGGIAAIAKALGHKVTGSDLNVYPPMSTQLEALGIELIAGYDPAQLTPRPDIVVIGNAMSRGNPCVEYVLEQRIPYTSGPEWLKQHVLQDAWVLAVAGTHGKTTTASMLAWILEYAGLKPGFLIGGVVQNFGLSARITDTPFFVIEADEYDTAFFDKRSKFVHYLPRTVILNNLEYDHADIFPDLAAIETQFHHLLRTVPGQGKVLYPMQDEALQRVIKRGCWSETESLGTDWSYQLLAADGSSFTVLLQGEPQGVVTWQAIGEHNVSNAIMAIAAARHVGVPVAASIAALGEFVSPKRRMELKGEVAGIKVYDDFAHHPTAIKTTLAGLRAKVADEEIIAILEPRSNTMKLGVHQHTLMASLDAADAALVYEPEGLKWSLAEAATQAGQHCFSQVDTLIQHVVQHAKPQQHILIMSNGGFDGIHDKLLAALRAKFGEQS</sequence>
<evidence type="ECO:0000256" key="5">
    <source>
        <dbReference type="ARBA" id="ARBA00022960"/>
    </source>
</evidence>
<dbReference type="SUPFAM" id="SSF53623">
    <property type="entry name" value="MurD-like peptide ligases, catalytic domain"/>
    <property type="match status" value="1"/>
</dbReference>
<keyword evidence="3 9" id="KW-0547">Nucleotide-binding</keyword>
<evidence type="ECO:0000256" key="2">
    <source>
        <dbReference type="ARBA" id="ARBA00022618"/>
    </source>
</evidence>
<evidence type="ECO:0000256" key="8">
    <source>
        <dbReference type="ARBA" id="ARBA00023316"/>
    </source>
</evidence>
<keyword evidence="8 9" id="KW-0961">Cell wall biogenesis/degradation</keyword>
<gene>
    <name evidence="9 13" type="primary">mpl</name>
    <name evidence="13" type="ORF">ACFOEE_10330</name>
</gene>
<dbReference type="PANTHER" id="PTHR43445">
    <property type="entry name" value="UDP-N-ACETYLMURAMATE--L-ALANINE LIGASE-RELATED"/>
    <property type="match status" value="1"/>
</dbReference>
<dbReference type="Proteomes" id="UP001595453">
    <property type="component" value="Unassembled WGS sequence"/>
</dbReference>
<comment type="caution">
    <text evidence="13">The sequence shown here is derived from an EMBL/GenBank/DDBJ whole genome shotgun (WGS) entry which is preliminary data.</text>
</comment>
<dbReference type="EMBL" id="JBHRSD010000017">
    <property type="protein sequence ID" value="MFC3032917.1"/>
    <property type="molecule type" value="Genomic_DNA"/>
</dbReference>
<comment type="function">
    <text evidence="9">Reutilizes the intact tripeptide L-alanyl-gamma-D-glutamyl-meso-diaminopimelate by linking it to UDP-N-acetylmuramate.</text>
</comment>
<evidence type="ECO:0000313" key="14">
    <source>
        <dbReference type="Proteomes" id="UP001595453"/>
    </source>
</evidence>
<feature type="domain" description="Mur ligase C-terminal" evidence="11">
    <location>
        <begin position="311"/>
        <end position="431"/>
    </location>
</feature>
<feature type="binding site" evidence="9">
    <location>
        <begin position="110"/>
        <end position="116"/>
    </location>
    <ligand>
        <name>ATP</name>
        <dbReference type="ChEBI" id="CHEBI:30616"/>
    </ligand>
</feature>
<reference evidence="14" key="1">
    <citation type="journal article" date="2019" name="Int. J. Syst. Evol. Microbiol.">
        <title>The Global Catalogue of Microorganisms (GCM) 10K type strain sequencing project: providing services to taxonomists for standard genome sequencing and annotation.</title>
        <authorList>
            <consortium name="The Broad Institute Genomics Platform"/>
            <consortium name="The Broad Institute Genome Sequencing Center for Infectious Disease"/>
            <person name="Wu L."/>
            <person name="Ma J."/>
        </authorList>
    </citation>
    <scope>NUCLEOTIDE SEQUENCE [LARGE SCALE GENOMIC DNA]</scope>
    <source>
        <strain evidence="14">KCTC 42730</strain>
    </source>
</reference>
<dbReference type="PANTHER" id="PTHR43445:SF5">
    <property type="entry name" value="UDP-N-ACETYLMURAMATE--L-ALANYL-GAMMA-D-GLUTAMYL-MESO-2,6-DIAMINOHEPTANDIOATE LIGASE"/>
    <property type="match status" value="1"/>
</dbReference>
<comment type="cofactor">
    <cofactor evidence="9">
        <name>Mg(2+)</name>
        <dbReference type="ChEBI" id="CHEBI:18420"/>
    </cofactor>
</comment>
<dbReference type="Gene3D" id="3.40.50.720">
    <property type="entry name" value="NAD(P)-binding Rossmann-like Domain"/>
    <property type="match status" value="1"/>
</dbReference>
<evidence type="ECO:0000256" key="1">
    <source>
        <dbReference type="ARBA" id="ARBA00022598"/>
    </source>
</evidence>
<accession>A0ABV7CK29</accession>
<keyword evidence="5 9" id="KW-0133">Cell shape</keyword>
<name>A0ABV7CK29_9GAMM</name>
<dbReference type="InterPro" id="IPR036615">
    <property type="entry name" value="Mur_ligase_C_dom_sf"/>
</dbReference>
<dbReference type="SUPFAM" id="SSF51984">
    <property type="entry name" value="MurCD N-terminal domain"/>
    <property type="match status" value="1"/>
</dbReference>
<keyword evidence="2 9" id="KW-0132">Cell division</keyword>
<comment type="pathway">
    <text evidence="9">Cell wall biogenesis; peptidoglycan recycling.</text>
</comment>
<dbReference type="InterPro" id="IPR050061">
    <property type="entry name" value="MurCDEF_pg_biosynth"/>
</dbReference>
<evidence type="ECO:0000313" key="13">
    <source>
        <dbReference type="EMBL" id="MFC3032917.1"/>
    </source>
</evidence>
<dbReference type="RefSeq" id="WP_377123884.1">
    <property type="nucleotide sequence ID" value="NZ_JBHRSD010000017.1"/>
</dbReference>
<dbReference type="Pfam" id="PF08245">
    <property type="entry name" value="Mur_ligase_M"/>
    <property type="match status" value="1"/>
</dbReference>
<organism evidence="13 14">
    <name type="scientific">Pseudoalteromonas fenneropenaei</name>
    <dbReference type="NCBI Taxonomy" id="1737459"/>
    <lineage>
        <taxon>Bacteria</taxon>
        <taxon>Pseudomonadati</taxon>
        <taxon>Pseudomonadota</taxon>
        <taxon>Gammaproteobacteria</taxon>
        <taxon>Alteromonadales</taxon>
        <taxon>Pseudoalteromonadaceae</taxon>
        <taxon>Pseudoalteromonas</taxon>
    </lineage>
</organism>
<dbReference type="Gene3D" id="3.40.1190.10">
    <property type="entry name" value="Mur-like, catalytic domain"/>
    <property type="match status" value="1"/>
</dbReference>
<dbReference type="HAMAP" id="MF_02020">
    <property type="entry name" value="Mpl"/>
    <property type="match status" value="1"/>
</dbReference>
<feature type="domain" description="Mur ligase central" evidence="12">
    <location>
        <begin position="108"/>
        <end position="289"/>
    </location>
</feature>
<dbReference type="InterPro" id="IPR005757">
    <property type="entry name" value="Mpl"/>
</dbReference>
<keyword evidence="4 9" id="KW-0067">ATP-binding</keyword>
<protein>
    <recommendedName>
        <fullName evidence="9">UDP-N-acetylmuramate--L-alanyl-gamma-D-glutamyl-meso-2,6-diaminoheptandioate ligase</fullName>
        <ecNumber evidence="9">6.3.2.45</ecNumber>
    </recommendedName>
    <alternativeName>
        <fullName evidence="9">Murein peptide ligase</fullName>
    </alternativeName>
    <alternativeName>
        <fullName evidence="9">UDP-N-acetylmuramate:L-alanyl-gamma-D-glutamyl-meso-diaminopimelate ligase</fullName>
    </alternativeName>
</protein>
<evidence type="ECO:0000256" key="6">
    <source>
        <dbReference type="ARBA" id="ARBA00022984"/>
    </source>
</evidence>
<keyword evidence="7 9" id="KW-0131">Cell cycle</keyword>
<dbReference type="GO" id="GO:0106418">
    <property type="term" value="F:UDP-N-acetylmuramate-L-alanyl-gamma-D-glutamyl-meso-2,6-diaminoheptanedioate ligase activity"/>
    <property type="evidence" value="ECO:0007669"/>
    <property type="project" value="UniProtKB-EC"/>
</dbReference>
<evidence type="ECO:0000259" key="10">
    <source>
        <dbReference type="Pfam" id="PF01225"/>
    </source>
</evidence>
<keyword evidence="1 9" id="KW-0436">Ligase</keyword>
<dbReference type="InterPro" id="IPR000713">
    <property type="entry name" value="Mur_ligase_N"/>
</dbReference>
<dbReference type="EC" id="6.3.2.45" evidence="9"/>
<evidence type="ECO:0000256" key="4">
    <source>
        <dbReference type="ARBA" id="ARBA00022840"/>
    </source>
</evidence>
<dbReference type="InterPro" id="IPR013221">
    <property type="entry name" value="Mur_ligase_cen"/>
</dbReference>
<evidence type="ECO:0000259" key="12">
    <source>
        <dbReference type="Pfam" id="PF08245"/>
    </source>
</evidence>
<dbReference type="Gene3D" id="3.90.190.20">
    <property type="entry name" value="Mur ligase, C-terminal domain"/>
    <property type="match status" value="1"/>
</dbReference>